<evidence type="ECO:0000313" key="3">
    <source>
        <dbReference type="Proteomes" id="UP000006906"/>
    </source>
</evidence>
<proteinExistence type="predicted"/>
<accession>A0A2K3D020</accession>
<dbReference type="ExpressionAtlas" id="A0A2K3D020">
    <property type="expression patterns" value="baseline and differential"/>
</dbReference>
<feature type="compositionally biased region" description="Gly residues" evidence="1">
    <location>
        <begin position="496"/>
        <end position="525"/>
    </location>
</feature>
<dbReference type="RefSeq" id="XP_042917444.1">
    <property type="nucleotide sequence ID" value="XM_043069469.1"/>
</dbReference>
<evidence type="ECO:0000313" key="2">
    <source>
        <dbReference type="EMBL" id="PNW73882.1"/>
    </source>
</evidence>
<name>A0A2K3D020_CHLRE</name>
<organism evidence="2 3">
    <name type="scientific">Chlamydomonas reinhardtii</name>
    <name type="common">Chlamydomonas smithii</name>
    <dbReference type="NCBI Taxonomy" id="3055"/>
    <lineage>
        <taxon>Eukaryota</taxon>
        <taxon>Viridiplantae</taxon>
        <taxon>Chlorophyta</taxon>
        <taxon>core chlorophytes</taxon>
        <taxon>Chlorophyceae</taxon>
        <taxon>CS clade</taxon>
        <taxon>Chlamydomonadales</taxon>
        <taxon>Chlamydomonadaceae</taxon>
        <taxon>Chlamydomonas</taxon>
    </lineage>
</organism>
<evidence type="ECO:0000256" key="1">
    <source>
        <dbReference type="SAM" id="MobiDB-lite"/>
    </source>
</evidence>
<feature type="compositionally biased region" description="Low complexity" evidence="1">
    <location>
        <begin position="354"/>
        <end position="368"/>
    </location>
</feature>
<dbReference type="KEGG" id="cre:CHLRE_13g576700v5"/>
<dbReference type="OrthoDB" id="537650at2759"/>
<dbReference type="AlphaFoldDB" id="A0A2K3D020"/>
<keyword evidence="3" id="KW-1185">Reference proteome</keyword>
<dbReference type="GO" id="GO:0045944">
    <property type="term" value="P:positive regulation of transcription by RNA polymerase II"/>
    <property type="evidence" value="ECO:0000318"/>
    <property type="project" value="GO_Central"/>
</dbReference>
<sequence length="603" mass="65428">MLRKLLRKLVQWARTERVPMLEGALATAEADLLETDMGILGDAIHCFIEAVEVPVLVLCDEVQSLFLPTLGGEPDVNGVEYVRNRFMKQLLVGGPRTVLWCLTASSMAHTWISVAKMPPNGHCVIVSNTAVHLPATYSAAHMEWAWQRLQQVRYPHVVLDRRLLELCPRSVALLVVLVNAWVTEGCPSNAEAFLCDFVRLKVMDESLREWKVGLESMPLSQRLAILDLSVPAVGADTRKQLLHTGLQTFLQPHLDKTVDGRCYLRDSHQRQIVRLLLRERWSELGYNVSLTQLDSGWNLFYLGEAADYLLGLEASRRWQQLAQPLPAGTDAFEAKLQVIADGVANKLRAAEAAAGGAQQQQQQQQQQQPGGGAELDPQELWERQPWFQKVLNSEWNELDLKAHLNNKQARHTHLAMLVFYLRLSRKALGHAKPWDRAAGAILDVDIVEALPGALGQPLFDVNEAMVEALRLVSGPTFEAAAAVFAAELSGSVAGGGGLSSGEGGDGSTSRGGGRGGSRGGGGQGRGARAVHDRYTCPPSGPAAAGWGQRPPLAYTASGSRVGWGKGGQRAATLAPSRRVRLPLVAQVVPAASAAMGSRLLRGC</sequence>
<protein>
    <submittedName>
        <fullName evidence="2">Uncharacterized protein</fullName>
    </submittedName>
</protein>
<dbReference type="GeneID" id="5719248"/>
<dbReference type="GO" id="GO:0003713">
    <property type="term" value="F:transcription coactivator activity"/>
    <property type="evidence" value="ECO:0000318"/>
    <property type="project" value="GO_Central"/>
</dbReference>
<dbReference type="EMBL" id="CM008974">
    <property type="protein sequence ID" value="PNW73882.1"/>
    <property type="molecule type" value="Genomic_DNA"/>
</dbReference>
<dbReference type="STRING" id="3055.A0A2K3D020"/>
<gene>
    <name evidence="2" type="ORF">CHLRE_13g576700v5</name>
</gene>
<dbReference type="PaxDb" id="3055-EDP09031"/>
<dbReference type="GO" id="GO:0005634">
    <property type="term" value="C:nucleus"/>
    <property type="evidence" value="ECO:0000318"/>
    <property type="project" value="GO_Central"/>
</dbReference>
<dbReference type="InParanoid" id="A0A2K3D020"/>
<dbReference type="Gramene" id="PNW73882">
    <property type="protein sequence ID" value="PNW73882"/>
    <property type="gene ID" value="CHLRE_13g576700v5"/>
</dbReference>
<feature type="region of interest" description="Disordered" evidence="1">
    <location>
        <begin position="496"/>
        <end position="530"/>
    </location>
</feature>
<feature type="region of interest" description="Disordered" evidence="1">
    <location>
        <begin position="354"/>
        <end position="376"/>
    </location>
</feature>
<dbReference type="Proteomes" id="UP000006906">
    <property type="component" value="Chromosome 13"/>
</dbReference>
<reference evidence="2 3" key="1">
    <citation type="journal article" date="2007" name="Science">
        <title>The Chlamydomonas genome reveals the evolution of key animal and plant functions.</title>
        <authorList>
            <person name="Merchant S.S."/>
            <person name="Prochnik S.E."/>
            <person name="Vallon O."/>
            <person name="Harris E.H."/>
            <person name="Karpowicz S.J."/>
            <person name="Witman G.B."/>
            <person name="Terry A."/>
            <person name="Salamov A."/>
            <person name="Fritz-Laylin L.K."/>
            <person name="Marechal-Drouard L."/>
            <person name="Marshall W.F."/>
            <person name="Qu L.H."/>
            <person name="Nelson D.R."/>
            <person name="Sanderfoot A.A."/>
            <person name="Spalding M.H."/>
            <person name="Kapitonov V.V."/>
            <person name="Ren Q."/>
            <person name="Ferris P."/>
            <person name="Lindquist E."/>
            <person name="Shapiro H."/>
            <person name="Lucas S.M."/>
            <person name="Grimwood J."/>
            <person name="Schmutz J."/>
            <person name="Cardol P."/>
            <person name="Cerutti H."/>
            <person name="Chanfreau G."/>
            <person name="Chen C.L."/>
            <person name="Cognat V."/>
            <person name="Croft M.T."/>
            <person name="Dent R."/>
            <person name="Dutcher S."/>
            <person name="Fernandez E."/>
            <person name="Fukuzawa H."/>
            <person name="Gonzalez-Ballester D."/>
            <person name="Gonzalez-Halphen D."/>
            <person name="Hallmann A."/>
            <person name="Hanikenne M."/>
            <person name="Hippler M."/>
            <person name="Inwood W."/>
            <person name="Jabbari K."/>
            <person name="Kalanon M."/>
            <person name="Kuras R."/>
            <person name="Lefebvre P.A."/>
            <person name="Lemaire S.D."/>
            <person name="Lobanov A.V."/>
            <person name="Lohr M."/>
            <person name="Manuell A."/>
            <person name="Meier I."/>
            <person name="Mets L."/>
            <person name="Mittag M."/>
            <person name="Mittelmeier T."/>
            <person name="Moroney J.V."/>
            <person name="Moseley J."/>
            <person name="Napoli C."/>
            <person name="Nedelcu A.M."/>
            <person name="Niyogi K."/>
            <person name="Novoselov S.V."/>
            <person name="Paulsen I.T."/>
            <person name="Pazour G."/>
            <person name="Purton S."/>
            <person name="Ral J.P."/>
            <person name="Riano-Pachon D.M."/>
            <person name="Riekhof W."/>
            <person name="Rymarquis L."/>
            <person name="Schroda M."/>
            <person name="Stern D."/>
            <person name="Umen J."/>
            <person name="Willows R."/>
            <person name="Wilson N."/>
            <person name="Zimmer S.L."/>
            <person name="Allmer J."/>
            <person name="Balk J."/>
            <person name="Bisova K."/>
            <person name="Chen C.J."/>
            <person name="Elias M."/>
            <person name="Gendler K."/>
            <person name="Hauser C."/>
            <person name="Lamb M.R."/>
            <person name="Ledford H."/>
            <person name="Long J.C."/>
            <person name="Minagawa J."/>
            <person name="Page M.D."/>
            <person name="Pan J."/>
            <person name="Pootakham W."/>
            <person name="Roje S."/>
            <person name="Rose A."/>
            <person name="Stahlberg E."/>
            <person name="Terauchi A.M."/>
            <person name="Yang P."/>
            <person name="Ball S."/>
            <person name="Bowler C."/>
            <person name="Dieckmann C.L."/>
            <person name="Gladyshev V.N."/>
            <person name="Green P."/>
            <person name="Jorgensen R."/>
            <person name="Mayfield S."/>
            <person name="Mueller-Roeber B."/>
            <person name="Rajamani S."/>
            <person name="Sayre R.T."/>
            <person name="Brokstein P."/>
            <person name="Dubchak I."/>
            <person name="Goodstein D."/>
            <person name="Hornick L."/>
            <person name="Huang Y.W."/>
            <person name="Jhaveri J."/>
            <person name="Luo Y."/>
            <person name="Martinez D."/>
            <person name="Ngau W.C."/>
            <person name="Otillar B."/>
            <person name="Poliakov A."/>
            <person name="Porter A."/>
            <person name="Szajkowski L."/>
            <person name="Werner G."/>
            <person name="Zhou K."/>
            <person name="Grigoriev I.V."/>
            <person name="Rokhsar D.S."/>
            <person name="Grossman A.R."/>
        </authorList>
    </citation>
    <scope>NUCLEOTIDE SEQUENCE [LARGE SCALE GENOMIC DNA]</scope>
    <source>
        <strain evidence="3">CC-503</strain>
    </source>
</reference>